<accession>A0A1R3KFB4</accession>
<organism evidence="1 2">
    <name type="scientific">Corchorus olitorius</name>
    <dbReference type="NCBI Taxonomy" id="93759"/>
    <lineage>
        <taxon>Eukaryota</taxon>
        <taxon>Viridiplantae</taxon>
        <taxon>Streptophyta</taxon>
        <taxon>Embryophyta</taxon>
        <taxon>Tracheophyta</taxon>
        <taxon>Spermatophyta</taxon>
        <taxon>Magnoliopsida</taxon>
        <taxon>eudicotyledons</taxon>
        <taxon>Gunneridae</taxon>
        <taxon>Pentapetalae</taxon>
        <taxon>rosids</taxon>
        <taxon>malvids</taxon>
        <taxon>Malvales</taxon>
        <taxon>Malvaceae</taxon>
        <taxon>Grewioideae</taxon>
        <taxon>Apeibeae</taxon>
        <taxon>Corchorus</taxon>
    </lineage>
</organism>
<dbReference type="OrthoDB" id="1748983at2759"/>
<dbReference type="EMBL" id="AWUE01013892">
    <property type="protein sequence ID" value="OMP05718.1"/>
    <property type="molecule type" value="Genomic_DNA"/>
</dbReference>
<comment type="caution">
    <text evidence="1">The sequence shown here is derived from an EMBL/GenBank/DDBJ whole genome shotgun (WGS) entry which is preliminary data.</text>
</comment>
<evidence type="ECO:0000313" key="1">
    <source>
        <dbReference type="EMBL" id="OMP05718.1"/>
    </source>
</evidence>
<gene>
    <name evidence="1" type="ORF">COLO4_08615</name>
</gene>
<sequence length="175" mass="19731">MTTHVVNSDENSTVPMTVVDLSGKEAMGQTSQEIVRKDMDVLVDSLMGEEASEGNLSSAIEQVGKEVRVWKNEGDLGRVVVDFYKDLFAHQPCRNFEAAYDTFSVKLSEEEQVHLGISVEMEEVKAATFSMKGLKAPGVDGIQLVFITVIGRWLRTRYWILLISLCKPGRWIRRY</sequence>
<evidence type="ECO:0000313" key="2">
    <source>
        <dbReference type="Proteomes" id="UP000187203"/>
    </source>
</evidence>
<reference evidence="2" key="1">
    <citation type="submission" date="2013-09" db="EMBL/GenBank/DDBJ databases">
        <title>Corchorus olitorius genome sequencing.</title>
        <authorList>
            <person name="Alam M."/>
            <person name="Haque M.S."/>
            <person name="Islam M.S."/>
            <person name="Emdad E.M."/>
            <person name="Islam M.M."/>
            <person name="Ahmed B."/>
            <person name="Halim A."/>
            <person name="Hossen Q.M.M."/>
            <person name="Hossain M.Z."/>
            <person name="Ahmed R."/>
            <person name="Khan M.M."/>
            <person name="Islam R."/>
            <person name="Rashid M.M."/>
            <person name="Khan S.A."/>
            <person name="Rahman M.S."/>
            <person name="Alam M."/>
            <person name="Yahiya A.S."/>
            <person name="Khan M.S."/>
            <person name="Azam M.S."/>
            <person name="Haque T."/>
            <person name="Lashkar M.Z.H."/>
            <person name="Akhand A.I."/>
            <person name="Morshed G."/>
            <person name="Roy S."/>
            <person name="Uddin K.S."/>
            <person name="Rabeya T."/>
            <person name="Hossain A.S."/>
            <person name="Chowdhury A."/>
            <person name="Snigdha A.R."/>
            <person name="Mortoza M.S."/>
            <person name="Matin S.A."/>
            <person name="Hoque S.M.E."/>
            <person name="Islam M.K."/>
            <person name="Roy D.K."/>
            <person name="Haider R."/>
            <person name="Moosa M.M."/>
            <person name="Elias S.M."/>
            <person name="Hasan A.M."/>
            <person name="Jahan S."/>
            <person name="Shafiuddin M."/>
            <person name="Mahmood N."/>
            <person name="Shommy N.S."/>
        </authorList>
    </citation>
    <scope>NUCLEOTIDE SEQUENCE [LARGE SCALE GENOMIC DNA]</scope>
    <source>
        <strain evidence="2">cv. O-4</strain>
    </source>
</reference>
<proteinExistence type="predicted"/>
<protein>
    <recommendedName>
        <fullName evidence="3">Reverse transcriptase</fullName>
    </recommendedName>
</protein>
<name>A0A1R3KFB4_9ROSI</name>
<evidence type="ECO:0008006" key="3">
    <source>
        <dbReference type="Google" id="ProtNLM"/>
    </source>
</evidence>
<dbReference type="AlphaFoldDB" id="A0A1R3KFB4"/>
<dbReference type="Proteomes" id="UP000187203">
    <property type="component" value="Unassembled WGS sequence"/>
</dbReference>
<keyword evidence="2" id="KW-1185">Reference proteome</keyword>